<accession>A0AB32VI66</accession>
<dbReference type="Proteomes" id="UP000694886">
    <property type="component" value="Chromosome 2"/>
</dbReference>
<organism evidence="2 3">
    <name type="scientific">Theobroma cacao</name>
    <name type="common">Cacao</name>
    <name type="synonym">Cocoa</name>
    <dbReference type="NCBI Taxonomy" id="3641"/>
    <lineage>
        <taxon>Eukaryota</taxon>
        <taxon>Viridiplantae</taxon>
        <taxon>Streptophyta</taxon>
        <taxon>Embryophyta</taxon>
        <taxon>Tracheophyta</taxon>
        <taxon>Spermatophyta</taxon>
        <taxon>Magnoliopsida</taxon>
        <taxon>eudicotyledons</taxon>
        <taxon>Gunneridae</taxon>
        <taxon>Pentapetalae</taxon>
        <taxon>rosids</taxon>
        <taxon>malvids</taxon>
        <taxon>Malvales</taxon>
        <taxon>Malvaceae</taxon>
        <taxon>Byttnerioideae</taxon>
        <taxon>Theobroma</taxon>
    </lineage>
</organism>
<dbReference type="Pfam" id="PF03087">
    <property type="entry name" value="BPS1"/>
    <property type="match status" value="1"/>
</dbReference>
<reference evidence="3" key="2">
    <citation type="submission" date="2025-08" db="UniProtKB">
        <authorList>
            <consortium name="RefSeq"/>
        </authorList>
    </citation>
    <scope>IDENTIFICATION</scope>
</reference>
<evidence type="ECO:0000256" key="1">
    <source>
        <dbReference type="SAM" id="MobiDB-lite"/>
    </source>
</evidence>
<dbReference type="Gramene" id="Tc02v2_t003820.1">
    <property type="protein sequence ID" value="Tc02v2_p003820.1"/>
    <property type="gene ID" value="Tc02v2_g003820"/>
</dbReference>
<evidence type="ECO:0000313" key="2">
    <source>
        <dbReference type="Proteomes" id="UP000694886"/>
    </source>
</evidence>
<dbReference type="RefSeq" id="XP_007041664.2">
    <property type="nucleotide sequence ID" value="XM_007041602.2"/>
</dbReference>
<dbReference type="InterPro" id="IPR004320">
    <property type="entry name" value="BPS1_pln"/>
</dbReference>
<dbReference type="KEGG" id="tcc:18607433"/>
<dbReference type="PANTHER" id="PTHR33070:SF129">
    <property type="entry name" value="DUF241 DOMAIN PROTEIN"/>
    <property type="match status" value="1"/>
</dbReference>
<gene>
    <name evidence="3" type="primary">LOC18607433</name>
</gene>
<dbReference type="GO" id="GO:0048364">
    <property type="term" value="P:root development"/>
    <property type="evidence" value="ECO:0007669"/>
    <property type="project" value="InterPro"/>
</dbReference>
<evidence type="ECO:0000313" key="3">
    <source>
        <dbReference type="RefSeq" id="XP_007041664.2"/>
    </source>
</evidence>
<proteinExistence type="predicted"/>
<dbReference type="GO" id="GO:0048367">
    <property type="term" value="P:shoot system development"/>
    <property type="evidence" value="ECO:0007669"/>
    <property type="project" value="InterPro"/>
</dbReference>
<sequence>MPGIAQQIGRNIQRSRPLPSEDKMATRTFHHTRSNSFPLPSRPSPLVSQIDVHLNRLRASDATSTSSSISRKLNGFRDLYDCVDKLLQLPFSQQALAQEQHKELVDELLDGSLWLLDLCSTAKDVVLQTKESTNELQSILRRRTGEVELVSVVGKYVTSRKEVKKTIHKALGNLKGMQSKQIFSLSEDYETKAIVSMLREVEAVTSSMFEYLLSLISGPKPGSWSLVSKLLHRKRIACKGAAREANEFEKVDAALKSLAGQKMSKSENTMNVDMQNQLKDLELCIQDLEDGLECLFRCMIKARVSLLNILTP</sequence>
<dbReference type="PANTHER" id="PTHR33070">
    <property type="entry name" value="OS06G0725500 PROTEIN"/>
    <property type="match status" value="1"/>
</dbReference>
<name>A0AB32VI66_THECC</name>
<feature type="region of interest" description="Disordered" evidence="1">
    <location>
        <begin position="1"/>
        <end position="20"/>
    </location>
</feature>
<protein>
    <submittedName>
        <fullName evidence="3">Uncharacterized protein LOC18607433</fullName>
    </submittedName>
</protein>
<dbReference type="AlphaFoldDB" id="A0AB32VI66"/>
<dbReference type="GeneID" id="18607433"/>
<reference evidence="2" key="1">
    <citation type="journal article" date="1997" name="Nucleic Acids Res.">
        <title>tRNAscan-SE: a program for improved detection of transfer RNA genes in genomic sequence.</title>
        <authorList>
            <person name="Lowe T.M."/>
            <person name="Eddy S.R."/>
        </authorList>
    </citation>
    <scope>NUCLEOTIDE SEQUENCE [LARGE SCALE GENOMIC DNA]</scope>
    <source>
        <strain evidence="2">r\B97-61/B2</strain>
    </source>
</reference>